<reference evidence="1 2" key="1">
    <citation type="submission" date="2024-09" db="EMBL/GenBank/DDBJ databases">
        <authorList>
            <person name="Sun Q."/>
            <person name="Mori K."/>
        </authorList>
    </citation>
    <scope>NUCLEOTIDE SEQUENCE [LARGE SCALE GENOMIC DNA]</scope>
    <source>
        <strain evidence="1 2">JCM 3143</strain>
    </source>
</reference>
<dbReference type="Proteomes" id="UP001589532">
    <property type="component" value="Unassembled WGS sequence"/>
</dbReference>
<dbReference type="EMBL" id="JBHMBW010000016">
    <property type="protein sequence ID" value="MFB9625457.1"/>
    <property type="molecule type" value="Genomic_DNA"/>
</dbReference>
<accession>A0ABV5S1C8</accession>
<sequence>MSSKRTASGVSERSGFGLPPLAVPMRVPCATLPDGETVLTWGRLCRHEAEP</sequence>
<name>A0ABV5S1C8_9ACTN</name>
<comment type="caution">
    <text evidence="1">The sequence shown here is derived from an EMBL/GenBank/DDBJ whole genome shotgun (WGS) entry which is preliminary data.</text>
</comment>
<keyword evidence="2" id="KW-1185">Reference proteome</keyword>
<proteinExistence type="predicted"/>
<evidence type="ECO:0000313" key="2">
    <source>
        <dbReference type="Proteomes" id="UP001589532"/>
    </source>
</evidence>
<evidence type="ECO:0000313" key="1">
    <source>
        <dbReference type="EMBL" id="MFB9625457.1"/>
    </source>
</evidence>
<organism evidence="1 2">
    <name type="scientific">Nonomuraea helvata</name>
    <dbReference type="NCBI Taxonomy" id="37484"/>
    <lineage>
        <taxon>Bacteria</taxon>
        <taxon>Bacillati</taxon>
        <taxon>Actinomycetota</taxon>
        <taxon>Actinomycetes</taxon>
        <taxon>Streptosporangiales</taxon>
        <taxon>Streptosporangiaceae</taxon>
        <taxon>Nonomuraea</taxon>
    </lineage>
</organism>
<protein>
    <submittedName>
        <fullName evidence="1">Uncharacterized protein</fullName>
    </submittedName>
</protein>
<gene>
    <name evidence="1" type="ORF">ACFFSA_20415</name>
</gene>
<dbReference type="RefSeq" id="WP_344987956.1">
    <property type="nucleotide sequence ID" value="NZ_BAAAXV010000002.1"/>
</dbReference>